<name>A0AAW2X433_9LAMI</name>
<gene>
    <name evidence="1" type="ORF">Slati_1449600</name>
</gene>
<proteinExistence type="predicted"/>
<reference evidence="1" key="1">
    <citation type="submission" date="2020-06" db="EMBL/GenBank/DDBJ databases">
        <authorList>
            <person name="Li T."/>
            <person name="Hu X."/>
            <person name="Zhang T."/>
            <person name="Song X."/>
            <person name="Zhang H."/>
            <person name="Dai N."/>
            <person name="Sheng W."/>
            <person name="Hou X."/>
            <person name="Wei L."/>
        </authorList>
    </citation>
    <scope>NUCLEOTIDE SEQUENCE</scope>
    <source>
        <strain evidence="1">KEN1</strain>
        <tissue evidence="1">Leaf</tissue>
    </source>
</reference>
<protein>
    <submittedName>
        <fullName evidence="1">Uncharacterized protein</fullName>
    </submittedName>
</protein>
<reference evidence="1" key="2">
    <citation type="journal article" date="2024" name="Plant">
        <title>Genomic evolution and insights into agronomic trait innovations of Sesamum species.</title>
        <authorList>
            <person name="Miao H."/>
            <person name="Wang L."/>
            <person name="Qu L."/>
            <person name="Liu H."/>
            <person name="Sun Y."/>
            <person name="Le M."/>
            <person name="Wang Q."/>
            <person name="Wei S."/>
            <person name="Zheng Y."/>
            <person name="Lin W."/>
            <person name="Duan Y."/>
            <person name="Cao H."/>
            <person name="Xiong S."/>
            <person name="Wang X."/>
            <person name="Wei L."/>
            <person name="Li C."/>
            <person name="Ma Q."/>
            <person name="Ju M."/>
            <person name="Zhao R."/>
            <person name="Li G."/>
            <person name="Mu C."/>
            <person name="Tian Q."/>
            <person name="Mei H."/>
            <person name="Zhang T."/>
            <person name="Gao T."/>
            <person name="Zhang H."/>
        </authorList>
    </citation>
    <scope>NUCLEOTIDE SEQUENCE</scope>
    <source>
        <strain evidence="1">KEN1</strain>
    </source>
</reference>
<organism evidence="1">
    <name type="scientific">Sesamum latifolium</name>
    <dbReference type="NCBI Taxonomy" id="2727402"/>
    <lineage>
        <taxon>Eukaryota</taxon>
        <taxon>Viridiplantae</taxon>
        <taxon>Streptophyta</taxon>
        <taxon>Embryophyta</taxon>
        <taxon>Tracheophyta</taxon>
        <taxon>Spermatophyta</taxon>
        <taxon>Magnoliopsida</taxon>
        <taxon>eudicotyledons</taxon>
        <taxon>Gunneridae</taxon>
        <taxon>Pentapetalae</taxon>
        <taxon>asterids</taxon>
        <taxon>lamiids</taxon>
        <taxon>Lamiales</taxon>
        <taxon>Pedaliaceae</taxon>
        <taxon>Sesamum</taxon>
    </lineage>
</organism>
<sequence>MNVANFQVRKVLVDIGSSVDIFPLEVVKKMDLDVVTLKLVSIPLRGFGGSEVILYGTINLPTSMVEDPYRKTEMLKYLVVDEPFAYNMILGRTA</sequence>
<comment type="caution">
    <text evidence="1">The sequence shown here is derived from an EMBL/GenBank/DDBJ whole genome shotgun (WGS) entry which is preliminary data.</text>
</comment>
<dbReference type="PANTHER" id="PTHR33240">
    <property type="entry name" value="OS08G0508500 PROTEIN"/>
    <property type="match status" value="1"/>
</dbReference>
<dbReference type="PANTHER" id="PTHR33240:SF15">
    <property type="entry name" value="GAG-PRO-LIKE PROTEIN"/>
    <property type="match status" value="1"/>
</dbReference>
<dbReference type="AlphaFoldDB" id="A0AAW2X433"/>
<dbReference type="CDD" id="cd00303">
    <property type="entry name" value="retropepsin_like"/>
    <property type="match status" value="1"/>
</dbReference>
<dbReference type="InterPro" id="IPR021109">
    <property type="entry name" value="Peptidase_aspartic_dom_sf"/>
</dbReference>
<accession>A0AAW2X433</accession>
<dbReference type="EMBL" id="JACGWN010000005">
    <property type="protein sequence ID" value="KAL0448932.1"/>
    <property type="molecule type" value="Genomic_DNA"/>
</dbReference>
<evidence type="ECO:0000313" key="1">
    <source>
        <dbReference type="EMBL" id="KAL0448932.1"/>
    </source>
</evidence>
<dbReference type="Gene3D" id="2.40.70.10">
    <property type="entry name" value="Acid Proteases"/>
    <property type="match status" value="1"/>
</dbReference>